<keyword evidence="2" id="KW-0808">Transferase</keyword>
<evidence type="ECO:0000256" key="1">
    <source>
        <dbReference type="ARBA" id="ARBA00022670"/>
    </source>
</evidence>
<feature type="domain" description="Reverse transcriptase" evidence="8">
    <location>
        <begin position="1"/>
        <end position="102"/>
    </location>
</feature>
<accession>A0AAV1WUR2</accession>
<dbReference type="GO" id="GO:0008233">
    <property type="term" value="F:peptidase activity"/>
    <property type="evidence" value="ECO:0007669"/>
    <property type="project" value="UniProtKB-KW"/>
</dbReference>
<dbReference type="InterPro" id="IPR000477">
    <property type="entry name" value="RT_dom"/>
</dbReference>
<keyword evidence="3" id="KW-0548">Nucleotidyltransferase</keyword>
<evidence type="ECO:0000256" key="4">
    <source>
        <dbReference type="ARBA" id="ARBA00022722"/>
    </source>
</evidence>
<gene>
    <name evidence="9" type="ORF">LLUT_LOCUS14224</name>
</gene>
<dbReference type="InterPro" id="IPR053134">
    <property type="entry name" value="RNA-dir_DNA_polymerase"/>
</dbReference>
<keyword evidence="7" id="KW-0695">RNA-directed DNA polymerase</keyword>
<evidence type="ECO:0000256" key="3">
    <source>
        <dbReference type="ARBA" id="ARBA00022695"/>
    </source>
</evidence>
<evidence type="ECO:0000259" key="8">
    <source>
        <dbReference type="PROSITE" id="PS50878"/>
    </source>
</evidence>
<dbReference type="SUPFAM" id="SSF56672">
    <property type="entry name" value="DNA/RNA polymerases"/>
    <property type="match status" value="1"/>
</dbReference>
<proteinExistence type="predicted"/>
<dbReference type="CDD" id="cd01647">
    <property type="entry name" value="RT_LTR"/>
    <property type="match status" value="1"/>
</dbReference>
<comment type="caution">
    <text evidence="9">The sequence shown here is derived from an EMBL/GenBank/DDBJ whole genome shotgun (WGS) entry which is preliminary data.</text>
</comment>
<organism evidence="9 10">
    <name type="scientific">Lupinus luteus</name>
    <name type="common">European yellow lupine</name>
    <dbReference type="NCBI Taxonomy" id="3873"/>
    <lineage>
        <taxon>Eukaryota</taxon>
        <taxon>Viridiplantae</taxon>
        <taxon>Streptophyta</taxon>
        <taxon>Embryophyta</taxon>
        <taxon>Tracheophyta</taxon>
        <taxon>Spermatophyta</taxon>
        <taxon>Magnoliopsida</taxon>
        <taxon>eudicotyledons</taxon>
        <taxon>Gunneridae</taxon>
        <taxon>Pentapetalae</taxon>
        <taxon>rosids</taxon>
        <taxon>fabids</taxon>
        <taxon>Fabales</taxon>
        <taxon>Fabaceae</taxon>
        <taxon>Papilionoideae</taxon>
        <taxon>50 kb inversion clade</taxon>
        <taxon>genistoids sensu lato</taxon>
        <taxon>core genistoids</taxon>
        <taxon>Genisteae</taxon>
        <taxon>Lupinus</taxon>
    </lineage>
</organism>
<keyword evidence="10" id="KW-1185">Reference proteome</keyword>
<keyword evidence="1" id="KW-0645">Protease</keyword>
<dbReference type="GO" id="GO:0003964">
    <property type="term" value="F:RNA-directed DNA polymerase activity"/>
    <property type="evidence" value="ECO:0007669"/>
    <property type="project" value="UniProtKB-KW"/>
</dbReference>
<dbReference type="FunFam" id="3.10.10.10:FF:000007">
    <property type="entry name" value="Retrovirus-related Pol polyprotein from transposon 17.6-like Protein"/>
    <property type="match status" value="1"/>
</dbReference>
<reference evidence="9 10" key="1">
    <citation type="submission" date="2024-03" db="EMBL/GenBank/DDBJ databases">
        <authorList>
            <person name="Martinez-Hernandez J."/>
        </authorList>
    </citation>
    <scope>NUCLEOTIDE SEQUENCE [LARGE SCALE GENOMIC DNA]</scope>
</reference>
<dbReference type="PROSITE" id="PS50878">
    <property type="entry name" value="RT_POL"/>
    <property type="match status" value="1"/>
</dbReference>
<evidence type="ECO:0000256" key="6">
    <source>
        <dbReference type="ARBA" id="ARBA00022801"/>
    </source>
</evidence>
<evidence type="ECO:0000256" key="2">
    <source>
        <dbReference type="ARBA" id="ARBA00022679"/>
    </source>
</evidence>
<evidence type="ECO:0000313" key="10">
    <source>
        <dbReference type="Proteomes" id="UP001497480"/>
    </source>
</evidence>
<protein>
    <recommendedName>
        <fullName evidence="8">Reverse transcriptase domain-containing protein</fullName>
    </recommendedName>
</protein>
<name>A0AAV1WUR2_LUPLU</name>
<dbReference type="EMBL" id="CAXHTB010000010">
    <property type="protein sequence ID" value="CAL0313164.1"/>
    <property type="molecule type" value="Genomic_DNA"/>
</dbReference>
<dbReference type="AlphaFoldDB" id="A0AAV1WUR2"/>
<dbReference type="InterPro" id="IPR043128">
    <property type="entry name" value="Rev_trsase/Diguanyl_cyclase"/>
</dbReference>
<evidence type="ECO:0000313" key="9">
    <source>
        <dbReference type="EMBL" id="CAL0313164.1"/>
    </source>
</evidence>
<evidence type="ECO:0000256" key="7">
    <source>
        <dbReference type="ARBA" id="ARBA00022918"/>
    </source>
</evidence>
<dbReference type="PANTHER" id="PTHR24559">
    <property type="entry name" value="TRANSPOSON TY3-I GAG-POL POLYPROTEIN"/>
    <property type="match status" value="1"/>
</dbReference>
<keyword evidence="5" id="KW-0255">Endonuclease</keyword>
<dbReference type="Proteomes" id="UP001497480">
    <property type="component" value="Unassembled WGS sequence"/>
</dbReference>
<evidence type="ECO:0000256" key="5">
    <source>
        <dbReference type="ARBA" id="ARBA00022759"/>
    </source>
</evidence>
<dbReference type="InterPro" id="IPR043502">
    <property type="entry name" value="DNA/RNA_pol_sf"/>
</dbReference>
<dbReference type="PANTHER" id="PTHR24559:SF444">
    <property type="entry name" value="REVERSE TRANSCRIPTASE DOMAIN-CONTAINING PROTEIN"/>
    <property type="match status" value="1"/>
</dbReference>
<keyword evidence="4" id="KW-0540">Nuclease</keyword>
<dbReference type="Pfam" id="PF00078">
    <property type="entry name" value="RVT_1"/>
    <property type="match status" value="1"/>
</dbReference>
<dbReference type="GO" id="GO:0004519">
    <property type="term" value="F:endonuclease activity"/>
    <property type="evidence" value="ECO:0007669"/>
    <property type="project" value="UniProtKB-KW"/>
</dbReference>
<sequence length="102" mass="12181">MDELHDSTFFFKLDLRVGYHQVRMDPSDIHKTTFRTHEGHFEYVFIPFGLTNAPATFQGLMNVVFRKYLRKFLLVFFDDILIYSETLSEHLEHLTKVLLLIK</sequence>
<keyword evidence="6" id="KW-0378">Hydrolase</keyword>
<dbReference type="Gene3D" id="3.30.70.270">
    <property type="match status" value="2"/>
</dbReference>
<dbReference type="GO" id="GO:0006508">
    <property type="term" value="P:proteolysis"/>
    <property type="evidence" value="ECO:0007669"/>
    <property type="project" value="UniProtKB-KW"/>
</dbReference>